<keyword evidence="3" id="KW-1185">Reference proteome</keyword>
<dbReference type="AlphaFoldDB" id="A0A1X6XA59"/>
<sequence>MQHQRQRPLPGWLAAPGRRRVLALVPAVIFAVGVVAAVLADTPGLILMMLVAVLGMAGVLVMRRATQMLDTAPEGLLDEREISQRDRGYRDAFPLTLALLFVLWMLSIADGFVAKIGTTGLFDGDGWIYLTLASFFTALTLPAAALTWRWQAPQDDQDD</sequence>
<name>A0A1X6XA59_9MICO</name>
<proteinExistence type="predicted"/>
<protein>
    <submittedName>
        <fullName evidence="2">Uncharacterized protein</fullName>
    </submittedName>
</protein>
<evidence type="ECO:0000313" key="2">
    <source>
        <dbReference type="EMBL" id="SLM96131.1"/>
    </source>
</evidence>
<dbReference type="Proteomes" id="UP000196581">
    <property type="component" value="Unassembled WGS sequence"/>
</dbReference>
<feature type="transmembrane region" description="Helical" evidence="1">
    <location>
        <begin position="21"/>
        <end position="39"/>
    </location>
</feature>
<feature type="transmembrane region" description="Helical" evidence="1">
    <location>
        <begin position="45"/>
        <end position="62"/>
    </location>
</feature>
<feature type="transmembrane region" description="Helical" evidence="1">
    <location>
        <begin position="92"/>
        <end position="114"/>
    </location>
</feature>
<keyword evidence="1" id="KW-0812">Transmembrane</keyword>
<keyword evidence="1" id="KW-1133">Transmembrane helix</keyword>
<evidence type="ECO:0000313" key="3">
    <source>
        <dbReference type="Proteomes" id="UP000196581"/>
    </source>
</evidence>
<accession>A0A1X6XA59</accession>
<feature type="transmembrane region" description="Helical" evidence="1">
    <location>
        <begin position="126"/>
        <end position="148"/>
    </location>
</feature>
<organism evidence="2 3">
    <name type="scientific">Brevibacterium yomogidense</name>
    <dbReference type="NCBI Taxonomy" id="946573"/>
    <lineage>
        <taxon>Bacteria</taxon>
        <taxon>Bacillati</taxon>
        <taxon>Actinomycetota</taxon>
        <taxon>Actinomycetes</taxon>
        <taxon>Micrococcales</taxon>
        <taxon>Brevibacteriaceae</taxon>
        <taxon>Brevibacterium</taxon>
    </lineage>
</organism>
<keyword evidence="1" id="KW-0472">Membrane</keyword>
<dbReference type="EMBL" id="FWFF01000007">
    <property type="protein sequence ID" value="SLM96131.1"/>
    <property type="molecule type" value="Genomic_DNA"/>
</dbReference>
<evidence type="ECO:0000256" key="1">
    <source>
        <dbReference type="SAM" id="Phobius"/>
    </source>
</evidence>
<gene>
    <name evidence="2" type="ORF">FM105_05425</name>
</gene>
<reference evidence="3" key="1">
    <citation type="submission" date="2017-02" db="EMBL/GenBank/DDBJ databases">
        <authorList>
            <person name="Dridi B."/>
        </authorList>
    </citation>
    <scope>NUCLEOTIDE SEQUENCE [LARGE SCALE GENOMIC DNA]</scope>
    <source>
        <strain evidence="3">B Co 03.10</strain>
    </source>
</reference>